<dbReference type="Proteomes" id="UP000011603">
    <property type="component" value="Unassembled WGS sequence"/>
</dbReference>
<reference evidence="3 5" key="1">
    <citation type="journal article" date="2014" name="PLoS Genet.">
        <title>Phylogenetically driven sequencing of extremely halophilic archaea reveals strategies for static and dynamic osmo-response.</title>
        <authorList>
            <person name="Becker E.A."/>
            <person name="Seitzer P.M."/>
            <person name="Tritt A."/>
            <person name="Larsen D."/>
            <person name="Krusor M."/>
            <person name="Yao A.I."/>
            <person name="Wu D."/>
            <person name="Madern D."/>
            <person name="Eisen J.A."/>
            <person name="Darling A.E."/>
            <person name="Facciotti M.T."/>
        </authorList>
    </citation>
    <scope>NUCLEOTIDE SEQUENCE [LARGE SCALE GENOMIC DNA]</scope>
    <source>
        <strain evidence="3">ATCC 33500</strain>
        <strain evidence="5">ATCC 33500 / DSM 1411 / JCM 8866 / NBRC 14739 / NCIMB 2177 / R-4</strain>
    </source>
</reference>
<feature type="transmembrane region" description="Helical" evidence="1">
    <location>
        <begin position="21"/>
        <end position="40"/>
    </location>
</feature>
<gene>
    <name evidence="2" type="ORF">BM92_02250</name>
    <name evidence="3" type="ORF">C439_03573</name>
    <name evidence="4" type="ORF">E6P09_09950</name>
</gene>
<keyword evidence="1" id="KW-0472">Membrane</keyword>
<organism evidence="3 5">
    <name type="scientific">Haloferax mediterranei (strain ATCC 33500 / DSM 1411 / JCM 8866 / NBRC 14739 / NCIMB 2177 / R-4)</name>
    <name type="common">Halobacterium mediterranei</name>
    <dbReference type="NCBI Taxonomy" id="523841"/>
    <lineage>
        <taxon>Archaea</taxon>
        <taxon>Methanobacteriati</taxon>
        <taxon>Methanobacteriota</taxon>
        <taxon>Stenosarchaea group</taxon>
        <taxon>Halobacteria</taxon>
        <taxon>Halobacteriales</taxon>
        <taxon>Haloferacaceae</taxon>
        <taxon>Haloferax</taxon>
    </lineage>
</organism>
<evidence type="ECO:0000313" key="5">
    <source>
        <dbReference type="Proteomes" id="UP000011603"/>
    </source>
</evidence>
<reference evidence="2 6" key="2">
    <citation type="submission" date="2014-04" db="EMBL/GenBank/DDBJ databases">
        <title>Transcriptional profiles of Haloferax mediterranei on the basis of nitrogen availability.</title>
        <authorList>
            <person name="Bautista V."/>
        </authorList>
    </citation>
    <scope>NUCLEOTIDE SEQUENCE [LARGE SCALE GENOMIC DNA]</scope>
    <source>
        <strain evidence="2">ATCC 33500</strain>
        <strain evidence="6">ATCC 33500 / DSM 1411 / JCM 8866 / NBRC 14739 / NCIMB 2177 / R-4</strain>
    </source>
</reference>
<keyword evidence="1" id="KW-1133">Transmembrane helix</keyword>
<evidence type="ECO:0000313" key="2">
    <source>
        <dbReference type="EMBL" id="AHZ21545.1"/>
    </source>
</evidence>
<evidence type="ECO:0000313" key="6">
    <source>
        <dbReference type="Proteomes" id="UP000027075"/>
    </source>
</evidence>
<evidence type="ECO:0000256" key="1">
    <source>
        <dbReference type="SAM" id="Phobius"/>
    </source>
</evidence>
<accession>M0J500</accession>
<dbReference type="OrthoDB" id="271713at2157"/>
<evidence type="ECO:0000313" key="3">
    <source>
        <dbReference type="EMBL" id="EMA04006.1"/>
    </source>
</evidence>
<dbReference type="RefSeq" id="WP_004057117.1">
    <property type="nucleotide sequence ID" value="NC_017941.2"/>
</dbReference>
<reference evidence="4 7" key="3">
    <citation type="submission" date="2019-04" db="EMBL/GenBank/DDBJ databases">
        <title>Methylomes of two halophilic Archaea, Haloarcula marismortui and Haloferax mediterranei.</title>
        <authorList>
            <person name="DasSarma S."/>
            <person name="DasSarma P."/>
            <person name="DasSarma S."/>
            <person name="Fomenkov A."/>
            <person name="Vincze T."/>
            <person name="Anton B.P."/>
            <person name="Roberts R.J."/>
        </authorList>
    </citation>
    <scope>NUCLEOTIDE SEQUENCE [LARGE SCALE GENOMIC DNA]</scope>
    <source>
        <strain evidence="4">ATCC 33500</strain>
        <strain evidence="7">ATCC 33500 / DSM 1411 / JCM 8866 / NBRC 14739 / NCIMB 2177 / R-4</strain>
    </source>
</reference>
<dbReference type="PATRIC" id="fig|523841.21.peg.726"/>
<dbReference type="EMBL" id="AOLO01000003">
    <property type="protein sequence ID" value="EMA04006.1"/>
    <property type="molecule type" value="Genomic_DNA"/>
</dbReference>
<feature type="transmembrane region" description="Helical" evidence="1">
    <location>
        <begin position="46"/>
        <end position="71"/>
    </location>
</feature>
<protein>
    <recommendedName>
        <fullName evidence="8">Cox cluster protein</fullName>
    </recommendedName>
</protein>
<dbReference type="Proteomes" id="UP000027075">
    <property type="component" value="Chromosome"/>
</dbReference>
<evidence type="ECO:0008006" key="8">
    <source>
        <dbReference type="Google" id="ProtNLM"/>
    </source>
</evidence>
<proteinExistence type="predicted"/>
<dbReference type="EMBL" id="CP007551">
    <property type="protein sequence ID" value="AHZ21545.1"/>
    <property type="molecule type" value="Genomic_DNA"/>
</dbReference>
<dbReference type="AlphaFoldDB" id="M0J500"/>
<sequence>MSGLSARDALRYATEDSVVGLFLVIFGGWVVFALGGVAFGGHLLGLVSFIGLIVSAAGAFAMFAGIVATAYKVLVDSRSA</sequence>
<keyword evidence="5" id="KW-1185">Reference proteome</keyword>
<dbReference type="Proteomes" id="UP000299011">
    <property type="component" value="Chromosome"/>
</dbReference>
<dbReference type="EMBL" id="CP039139">
    <property type="protein sequence ID" value="QCQ75568.1"/>
    <property type="molecule type" value="Genomic_DNA"/>
</dbReference>
<keyword evidence="1" id="KW-0812">Transmembrane</keyword>
<dbReference type="GeneID" id="40156741"/>
<evidence type="ECO:0000313" key="7">
    <source>
        <dbReference type="Proteomes" id="UP000299011"/>
    </source>
</evidence>
<name>M0J500_HALMT</name>
<evidence type="ECO:0000313" key="4">
    <source>
        <dbReference type="EMBL" id="QCQ75568.1"/>
    </source>
</evidence>